<evidence type="ECO:0000313" key="2">
    <source>
        <dbReference type="Proteomes" id="UP001056436"/>
    </source>
</evidence>
<reference evidence="1" key="1">
    <citation type="submission" date="2019-01" db="EMBL/GenBank/DDBJ databases">
        <title>Colletotrichum abscissum LGMF1257.</title>
        <authorList>
            <person name="Baroncelli R."/>
        </authorList>
    </citation>
    <scope>NUCLEOTIDE SEQUENCE</scope>
    <source>
        <strain evidence="1">Ca142</strain>
    </source>
</reference>
<dbReference type="EMBL" id="SDAQ01000205">
    <property type="protein sequence ID" value="KAI3530408.1"/>
    <property type="molecule type" value="Genomic_DNA"/>
</dbReference>
<keyword evidence="2" id="KW-1185">Reference proteome</keyword>
<accession>A0A9P9X111</accession>
<sequence>MSSVIGSKALEGEKELVEAHHEFTVDNQTAVIAEGMMIMIFKPNVKTAIWYGKETGPKGIPVSEGYKVVTYNASVQFKR</sequence>
<proteinExistence type="predicted"/>
<comment type="caution">
    <text evidence="1">The sequence shown here is derived from an EMBL/GenBank/DDBJ whole genome shotgun (WGS) entry which is preliminary data.</text>
</comment>
<dbReference type="Proteomes" id="UP001056436">
    <property type="component" value="Unassembled WGS sequence"/>
</dbReference>
<organism evidence="1 2">
    <name type="scientific">Colletotrichum abscissum</name>
    <dbReference type="NCBI Taxonomy" id="1671311"/>
    <lineage>
        <taxon>Eukaryota</taxon>
        <taxon>Fungi</taxon>
        <taxon>Dikarya</taxon>
        <taxon>Ascomycota</taxon>
        <taxon>Pezizomycotina</taxon>
        <taxon>Sordariomycetes</taxon>
        <taxon>Hypocreomycetidae</taxon>
        <taxon>Glomerellales</taxon>
        <taxon>Glomerellaceae</taxon>
        <taxon>Colletotrichum</taxon>
        <taxon>Colletotrichum acutatum species complex</taxon>
    </lineage>
</organism>
<evidence type="ECO:0000313" key="1">
    <source>
        <dbReference type="EMBL" id="KAI3530408.1"/>
    </source>
</evidence>
<gene>
    <name evidence="1" type="ORF">CABS02_14520</name>
</gene>
<protein>
    <submittedName>
        <fullName evidence="1">Uncharacterized protein</fullName>
    </submittedName>
</protein>
<dbReference type="AlphaFoldDB" id="A0A9P9X111"/>
<name>A0A9P9X111_9PEZI</name>